<organism evidence="1">
    <name type="scientific">Acerihabitans sp. KWT182</name>
    <dbReference type="NCBI Taxonomy" id="3157919"/>
    <lineage>
        <taxon>Bacteria</taxon>
        <taxon>Pseudomonadati</taxon>
        <taxon>Pseudomonadota</taxon>
        <taxon>Gammaproteobacteria</taxon>
        <taxon>Enterobacterales</taxon>
        <taxon>Pectobacteriaceae</taxon>
        <taxon>Acerihabitans</taxon>
    </lineage>
</organism>
<proteinExistence type="predicted"/>
<dbReference type="EMBL" id="CP157947">
    <property type="protein sequence ID" value="XBS70103.1"/>
    <property type="molecule type" value="Genomic_DNA"/>
</dbReference>
<reference evidence="1" key="1">
    <citation type="submission" date="2024-06" db="EMBL/GenBank/DDBJ databases">
        <authorList>
            <person name="Coelho C."/>
            <person name="Bento M."/>
            <person name="Garcia E."/>
            <person name="Camelo A."/>
            <person name="Brandao I."/>
            <person name="Espirito Santo C."/>
            <person name="Trovao J."/>
            <person name="Verissimo A."/>
            <person name="Costa J."/>
            <person name="Tiago I."/>
        </authorList>
    </citation>
    <scope>NUCLEOTIDE SEQUENCE</scope>
    <source>
        <strain evidence="1">KWT182</strain>
    </source>
</reference>
<accession>A0AAU7QAK5</accession>
<evidence type="ECO:0000313" key="1">
    <source>
        <dbReference type="EMBL" id="XBS70103.1"/>
    </source>
</evidence>
<name>A0AAU7QAK5_9GAMM</name>
<protein>
    <submittedName>
        <fullName evidence="1">Uncharacterized protein</fullName>
    </submittedName>
</protein>
<gene>
    <name evidence="1" type="ORF">ABK905_02040</name>
</gene>
<sequence>MSSDTLNKKVPIEHIISNSDVFDEFIEAIRNGDKNELIIVPHIVEVIKVEQINRLRDALIHSLLISTTDTLNVLKGIDNKINEEGYSSFKDNFGTNSVCAYLINTDQYDRNSFFEYYAKVKLKLLQSGRQGNDCLDLMNSPIAETLYEEKNGRLKWGTETYLF</sequence>
<dbReference type="AlphaFoldDB" id="A0AAU7QAK5"/>